<gene>
    <name evidence="3" type="ORF">BCR44DRAFT_33803</name>
</gene>
<sequence length="429" mass="43313">MDASSNAAAAARGTAPPPASSPPPLAIHSPQSPSSSMSSASTPSATPATPSSTSTCASSLALGSNYTIHLATHRAQGNRPEQQDETLILAPLDFSTAHPSLQPSIPSPLTLLAVMDGHGSDGGKVARAVRTNLAREAVAHFVAAFRHAPDAPHVAIQRVLEACYESLHSDLATDARVNAYLSGTTLVVAVVSPTHLYVANVGDSRAVVGIVNAEGKGVQVRNMTTDHTCANATELERVVKKGARVERSAVPVGGERSASSDSGPLRIFKGDNPYPGLVVTRAIGDTASTALGVLSTPEVTTVPLADLFSTSPSSIILLLASDGVWDGLPGPADAIQVVHKTILRARANGTKLGARVAEVAAKKVIKAALGGLEKLQIDDNVSVVCVIVTSGGGQVGEDVAGGTAAGAGADADADEVGDTAGKAAALTIS</sequence>
<dbReference type="Gene3D" id="3.60.40.10">
    <property type="entry name" value="PPM-type phosphatase domain"/>
    <property type="match status" value="1"/>
</dbReference>
<dbReference type="InterPro" id="IPR036457">
    <property type="entry name" value="PPM-type-like_dom_sf"/>
</dbReference>
<dbReference type="EMBL" id="MCFL01000019">
    <property type="protein sequence ID" value="ORZ35952.1"/>
    <property type="molecule type" value="Genomic_DNA"/>
</dbReference>
<dbReference type="PROSITE" id="PS51746">
    <property type="entry name" value="PPM_2"/>
    <property type="match status" value="1"/>
</dbReference>
<feature type="compositionally biased region" description="Low complexity" evidence="1">
    <location>
        <begin position="26"/>
        <end position="56"/>
    </location>
</feature>
<dbReference type="InterPro" id="IPR015655">
    <property type="entry name" value="PP2C"/>
</dbReference>
<feature type="compositionally biased region" description="Low complexity" evidence="1">
    <location>
        <begin position="1"/>
        <end position="14"/>
    </location>
</feature>
<dbReference type="STRING" id="765915.A0A1Y2HS47"/>
<organism evidence="3 4">
    <name type="scientific">Catenaria anguillulae PL171</name>
    <dbReference type="NCBI Taxonomy" id="765915"/>
    <lineage>
        <taxon>Eukaryota</taxon>
        <taxon>Fungi</taxon>
        <taxon>Fungi incertae sedis</taxon>
        <taxon>Blastocladiomycota</taxon>
        <taxon>Blastocladiomycetes</taxon>
        <taxon>Blastocladiales</taxon>
        <taxon>Catenariaceae</taxon>
        <taxon>Catenaria</taxon>
    </lineage>
</organism>
<feature type="domain" description="PPM-type phosphatase" evidence="2">
    <location>
        <begin position="67"/>
        <end position="388"/>
    </location>
</feature>
<dbReference type="CDD" id="cd00143">
    <property type="entry name" value="PP2Cc"/>
    <property type="match status" value="1"/>
</dbReference>
<protein>
    <submittedName>
        <fullName evidence="3">Phosphatase 2C-like domain-containing protein</fullName>
    </submittedName>
</protein>
<feature type="region of interest" description="Disordered" evidence="1">
    <location>
        <begin position="1"/>
        <end position="56"/>
    </location>
</feature>
<reference evidence="3 4" key="1">
    <citation type="submission" date="2016-07" db="EMBL/GenBank/DDBJ databases">
        <title>Pervasive Adenine N6-methylation of Active Genes in Fungi.</title>
        <authorList>
            <consortium name="DOE Joint Genome Institute"/>
            <person name="Mondo S.J."/>
            <person name="Dannebaum R.O."/>
            <person name="Kuo R.C."/>
            <person name="Labutti K."/>
            <person name="Haridas S."/>
            <person name="Kuo A."/>
            <person name="Salamov A."/>
            <person name="Ahrendt S.R."/>
            <person name="Lipzen A."/>
            <person name="Sullivan W."/>
            <person name="Andreopoulos W.B."/>
            <person name="Clum A."/>
            <person name="Lindquist E."/>
            <person name="Daum C."/>
            <person name="Ramamoorthy G.K."/>
            <person name="Gryganskyi A."/>
            <person name="Culley D."/>
            <person name="Magnuson J.K."/>
            <person name="James T.Y."/>
            <person name="O'Malley M.A."/>
            <person name="Stajich J.E."/>
            <person name="Spatafora J.W."/>
            <person name="Visel A."/>
            <person name="Grigoriev I.V."/>
        </authorList>
    </citation>
    <scope>NUCLEOTIDE SEQUENCE [LARGE SCALE GENOMIC DNA]</scope>
    <source>
        <strain evidence="3 4">PL171</strain>
    </source>
</reference>
<name>A0A1Y2HS47_9FUNG</name>
<proteinExistence type="predicted"/>
<evidence type="ECO:0000259" key="2">
    <source>
        <dbReference type="PROSITE" id="PS51746"/>
    </source>
</evidence>
<dbReference type="GO" id="GO:0004722">
    <property type="term" value="F:protein serine/threonine phosphatase activity"/>
    <property type="evidence" value="ECO:0007669"/>
    <property type="project" value="InterPro"/>
</dbReference>
<evidence type="ECO:0000313" key="3">
    <source>
        <dbReference type="EMBL" id="ORZ35952.1"/>
    </source>
</evidence>
<feature type="compositionally biased region" description="Pro residues" evidence="1">
    <location>
        <begin position="15"/>
        <end position="25"/>
    </location>
</feature>
<keyword evidence="4" id="KW-1185">Reference proteome</keyword>
<dbReference type="SMART" id="SM00332">
    <property type="entry name" value="PP2Cc"/>
    <property type="match status" value="1"/>
</dbReference>
<evidence type="ECO:0000256" key="1">
    <source>
        <dbReference type="SAM" id="MobiDB-lite"/>
    </source>
</evidence>
<dbReference type="AlphaFoldDB" id="A0A1Y2HS47"/>
<dbReference type="SUPFAM" id="SSF81606">
    <property type="entry name" value="PP2C-like"/>
    <property type="match status" value="1"/>
</dbReference>
<accession>A0A1Y2HS47</accession>
<dbReference type="Pfam" id="PF00481">
    <property type="entry name" value="PP2C"/>
    <property type="match status" value="1"/>
</dbReference>
<dbReference type="OrthoDB" id="10264738at2759"/>
<dbReference type="PANTHER" id="PTHR47992">
    <property type="entry name" value="PROTEIN PHOSPHATASE"/>
    <property type="match status" value="1"/>
</dbReference>
<dbReference type="Proteomes" id="UP000193411">
    <property type="component" value="Unassembled WGS sequence"/>
</dbReference>
<comment type="caution">
    <text evidence="3">The sequence shown here is derived from an EMBL/GenBank/DDBJ whole genome shotgun (WGS) entry which is preliminary data.</text>
</comment>
<dbReference type="InterPro" id="IPR001932">
    <property type="entry name" value="PPM-type_phosphatase-like_dom"/>
</dbReference>
<evidence type="ECO:0000313" key="4">
    <source>
        <dbReference type="Proteomes" id="UP000193411"/>
    </source>
</evidence>